<comment type="similarity">
    <text evidence="2">Belongs to the Tom20 family.</text>
</comment>
<dbReference type="AlphaFoldDB" id="A0A1C7MK52"/>
<keyword evidence="12" id="KW-0675">Receptor</keyword>
<reference evidence="12 13" key="1">
    <citation type="submission" date="2016-03" db="EMBL/GenBank/DDBJ databases">
        <title>Whole genome sequencing of Grifola frondosa 9006-11.</title>
        <authorList>
            <person name="Min B."/>
            <person name="Park H."/>
            <person name="Kim J.-G."/>
            <person name="Cho H."/>
            <person name="Oh Y.-L."/>
            <person name="Kong W.-S."/>
            <person name="Choi I.-G."/>
        </authorList>
    </citation>
    <scope>NUCLEOTIDE SEQUENCE [LARGE SCALE GENOMIC DNA]</scope>
    <source>
        <strain evidence="12 13">9006-11</strain>
    </source>
</reference>
<feature type="transmembrane region" description="Helical" evidence="11">
    <location>
        <begin position="6"/>
        <end position="28"/>
    </location>
</feature>
<dbReference type="GO" id="GO:0030943">
    <property type="term" value="F:mitochondrion targeting sequence binding"/>
    <property type="evidence" value="ECO:0007669"/>
    <property type="project" value="TreeGrafter"/>
</dbReference>
<proteinExistence type="inferred from homology"/>
<accession>A0A1C7MK52</accession>
<dbReference type="InterPro" id="IPR002056">
    <property type="entry name" value="MAS20"/>
</dbReference>
<dbReference type="EMBL" id="LUGG01000003">
    <property type="protein sequence ID" value="OBZ77168.1"/>
    <property type="molecule type" value="Genomic_DNA"/>
</dbReference>
<dbReference type="GO" id="GO:0006605">
    <property type="term" value="P:protein targeting"/>
    <property type="evidence" value="ECO:0007669"/>
    <property type="project" value="InterPro"/>
</dbReference>
<dbReference type="Pfam" id="PF02064">
    <property type="entry name" value="MAS20"/>
    <property type="match status" value="1"/>
</dbReference>
<evidence type="ECO:0000256" key="11">
    <source>
        <dbReference type="SAM" id="Phobius"/>
    </source>
</evidence>
<evidence type="ECO:0000313" key="12">
    <source>
        <dbReference type="EMBL" id="OBZ77168.1"/>
    </source>
</evidence>
<evidence type="ECO:0000256" key="8">
    <source>
        <dbReference type="ARBA" id="ARBA00023128"/>
    </source>
</evidence>
<name>A0A1C7MK52_GRIFR</name>
<dbReference type="SUPFAM" id="SSF47157">
    <property type="entry name" value="Mitochondrial import receptor subunit Tom20"/>
    <property type="match status" value="1"/>
</dbReference>
<evidence type="ECO:0000256" key="10">
    <source>
        <dbReference type="SAM" id="MobiDB-lite"/>
    </source>
</evidence>
<organism evidence="12 13">
    <name type="scientific">Grifola frondosa</name>
    <name type="common">Maitake</name>
    <name type="synonym">Polyporus frondosus</name>
    <dbReference type="NCBI Taxonomy" id="5627"/>
    <lineage>
        <taxon>Eukaryota</taxon>
        <taxon>Fungi</taxon>
        <taxon>Dikarya</taxon>
        <taxon>Basidiomycota</taxon>
        <taxon>Agaricomycotina</taxon>
        <taxon>Agaricomycetes</taxon>
        <taxon>Polyporales</taxon>
        <taxon>Grifolaceae</taxon>
        <taxon>Grifola</taxon>
    </lineage>
</organism>
<dbReference type="PANTHER" id="PTHR12430:SF0">
    <property type="entry name" value="TRANSLOCASE OF OUTER MITOCHONDRIAL MEMBRANE 20"/>
    <property type="match status" value="1"/>
</dbReference>
<evidence type="ECO:0000256" key="3">
    <source>
        <dbReference type="ARBA" id="ARBA00022448"/>
    </source>
</evidence>
<comment type="caution">
    <text evidence="12">The sequence shown here is derived from an EMBL/GenBank/DDBJ whole genome shotgun (WGS) entry which is preliminary data.</text>
</comment>
<keyword evidence="7 11" id="KW-1133">Transmembrane helix</keyword>
<keyword evidence="9 11" id="KW-0472">Membrane</keyword>
<keyword evidence="4 11" id="KW-0812">Transmembrane</keyword>
<dbReference type="GO" id="GO:0016031">
    <property type="term" value="P:tRNA import into mitochondrion"/>
    <property type="evidence" value="ECO:0007669"/>
    <property type="project" value="TreeGrafter"/>
</dbReference>
<evidence type="ECO:0000256" key="1">
    <source>
        <dbReference type="ARBA" id="ARBA00004572"/>
    </source>
</evidence>
<feature type="region of interest" description="Disordered" evidence="10">
    <location>
        <begin position="172"/>
        <end position="225"/>
    </location>
</feature>
<evidence type="ECO:0000256" key="2">
    <source>
        <dbReference type="ARBA" id="ARBA00005792"/>
    </source>
</evidence>
<sequence length="225" mass="25098">MSRSSTIFTVATVTVLSGLVAYAVYFDYKRRNDTAFRKQLRTSTSCLSIPRAPVADTEIAPAGKEKKRVDKRVAEHVAAHAISQEEIRAALLKVRDEELPPTSEERETYFLDQVAVGEQLCSRGPEFHLPAALTFFRALRVYPSPVELIMIYQKTVPEPVFKLVMELTNLDVSSPPKPADLDTSQLDVVMDEDETSPTRSEPRSETSSQEWDRLTDPGSHFGGAP</sequence>
<dbReference type="InterPro" id="IPR023392">
    <property type="entry name" value="Tom20_dom_sf"/>
</dbReference>
<gene>
    <name evidence="12" type="primary">tom20</name>
    <name evidence="12" type="ORF">A0H81_03730</name>
</gene>
<comment type="subcellular location">
    <subcellularLocation>
        <location evidence="1">Mitochondrion outer membrane</location>
        <topology evidence="1">Single-pass membrane protein</topology>
    </subcellularLocation>
</comment>
<dbReference type="STRING" id="5627.A0A1C7MK52"/>
<evidence type="ECO:0000313" key="13">
    <source>
        <dbReference type="Proteomes" id="UP000092993"/>
    </source>
</evidence>
<dbReference type="GO" id="GO:0006886">
    <property type="term" value="P:intracellular protein transport"/>
    <property type="evidence" value="ECO:0007669"/>
    <property type="project" value="InterPro"/>
</dbReference>
<keyword evidence="6" id="KW-0653">Protein transport</keyword>
<dbReference type="GO" id="GO:0008320">
    <property type="term" value="F:protein transmembrane transporter activity"/>
    <property type="evidence" value="ECO:0007669"/>
    <property type="project" value="TreeGrafter"/>
</dbReference>
<protein>
    <submittedName>
        <fullName evidence="12">Mitochondrial import receptor subunit tom20</fullName>
    </submittedName>
</protein>
<dbReference type="PANTHER" id="PTHR12430">
    <property type="entry name" value="MITOCHONDRIAL IMPORT RECEPTOR SUBUNIT TOM20"/>
    <property type="match status" value="1"/>
</dbReference>
<evidence type="ECO:0000256" key="4">
    <source>
        <dbReference type="ARBA" id="ARBA00022692"/>
    </source>
</evidence>
<evidence type="ECO:0000256" key="6">
    <source>
        <dbReference type="ARBA" id="ARBA00022927"/>
    </source>
</evidence>
<dbReference type="GO" id="GO:0030150">
    <property type="term" value="P:protein import into mitochondrial matrix"/>
    <property type="evidence" value="ECO:0007669"/>
    <property type="project" value="TreeGrafter"/>
</dbReference>
<evidence type="ECO:0000256" key="7">
    <source>
        <dbReference type="ARBA" id="ARBA00022989"/>
    </source>
</evidence>
<keyword evidence="5" id="KW-1000">Mitochondrion outer membrane</keyword>
<dbReference type="Proteomes" id="UP000092993">
    <property type="component" value="Unassembled WGS sequence"/>
</dbReference>
<dbReference type="OMA" id="PPPIFQI"/>
<keyword evidence="3" id="KW-0813">Transport</keyword>
<dbReference type="OrthoDB" id="2154253at2759"/>
<feature type="compositionally biased region" description="Basic and acidic residues" evidence="10">
    <location>
        <begin position="200"/>
        <end position="215"/>
    </location>
</feature>
<keyword evidence="8" id="KW-0496">Mitochondrion</keyword>
<dbReference type="Gene3D" id="1.20.960.10">
    <property type="entry name" value="Mitochondrial outer membrane translocase complex, subunit Tom20 domain"/>
    <property type="match status" value="1"/>
</dbReference>
<evidence type="ECO:0000256" key="9">
    <source>
        <dbReference type="ARBA" id="ARBA00023136"/>
    </source>
</evidence>
<evidence type="ECO:0000256" key="5">
    <source>
        <dbReference type="ARBA" id="ARBA00022787"/>
    </source>
</evidence>
<keyword evidence="13" id="KW-1185">Reference proteome</keyword>
<dbReference type="GO" id="GO:0005742">
    <property type="term" value="C:mitochondrial outer membrane translocase complex"/>
    <property type="evidence" value="ECO:0007669"/>
    <property type="project" value="InterPro"/>
</dbReference>